<gene>
    <name evidence="3" type="ORF">D915_009402</name>
</gene>
<dbReference type="InterPro" id="IPR050645">
    <property type="entry name" value="Histidine_acid_phosphatase"/>
</dbReference>
<keyword evidence="4" id="KW-1185">Reference proteome</keyword>
<dbReference type="InterPro" id="IPR000560">
    <property type="entry name" value="His_Pase_clade-2"/>
</dbReference>
<evidence type="ECO:0000313" key="3">
    <source>
        <dbReference type="EMBL" id="THD19706.1"/>
    </source>
</evidence>
<dbReference type="PANTHER" id="PTHR11567:SF202">
    <property type="entry name" value="LYSOPHOSPHATIDIC ACID PHOSPHATASE TYPE 6"/>
    <property type="match status" value="1"/>
</dbReference>
<feature type="region of interest" description="Disordered" evidence="2">
    <location>
        <begin position="338"/>
        <end position="369"/>
    </location>
</feature>
<dbReference type="Gene3D" id="3.40.50.1240">
    <property type="entry name" value="Phosphoglycerate mutase-like"/>
    <property type="match status" value="1"/>
</dbReference>
<reference evidence="3" key="1">
    <citation type="submission" date="2019-03" db="EMBL/GenBank/DDBJ databases">
        <title>Improved annotation for the trematode Fasciola hepatica.</title>
        <authorList>
            <person name="Choi Y.-J."/>
            <person name="Martin J."/>
            <person name="Mitreva M."/>
        </authorList>
    </citation>
    <scope>NUCLEOTIDE SEQUENCE [LARGE SCALE GENOMIC DNA]</scope>
</reference>
<dbReference type="PANTHER" id="PTHR11567">
    <property type="entry name" value="ACID PHOSPHATASE-RELATED"/>
    <property type="match status" value="1"/>
</dbReference>
<dbReference type="CDD" id="cd07061">
    <property type="entry name" value="HP_HAP_like"/>
    <property type="match status" value="1"/>
</dbReference>
<protein>
    <submittedName>
        <fullName evidence="3">Lysophosphatidic acid phosphatase type 6</fullName>
    </submittedName>
</protein>
<dbReference type="InterPro" id="IPR029033">
    <property type="entry name" value="His_PPase_superfam"/>
</dbReference>
<comment type="similarity">
    <text evidence="1">Belongs to the histidine acid phosphatase family.</text>
</comment>
<evidence type="ECO:0000256" key="1">
    <source>
        <dbReference type="ARBA" id="ARBA00005375"/>
    </source>
</evidence>
<evidence type="ECO:0000313" key="4">
    <source>
        <dbReference type="Proteomes" id="UP000230066"/>
    </source>
</evidence>
<organism evidence="3 4">
    <name type="scientific">Fasciola hepatica</name>
    <name type="common">Liver fluke</name>
    <dbReference type="NCBI Taxonomy" id="6192"/>
    <lineage>
        <taxon>Eukaryota</taxon>
        <taxon>Metazoa</taxon>
        <taxon>Spiralia</taxon>
        <taxon>Lophotrochozoa</taxon>
        <taxon>Platyhelminthes</taxon>
        <taxon>Trematoda</taxon>
        <taxon>Digenea</taxon>
        <taxon>Plagiorchiida</taxon>
        <taxon>Echinostomata</taxon>
        <taxon>Echinostomatoidea</taxon>
        <taxon>Fasciolidae</taxon>
        <taxon>Fasciola</taxon>
    </lineage>
</organism>
<name>A0A4E0R136_FASHE</name>
<accession>A0A4E0R136</accession>
<dbReference type="Pfam" id="PF00328">
    <property type="entry name" value="His_Phos_2"/>
    <property type="match status" value="1"/>
</dbReference>
<evidence type="ECO:0000256" key="2">
    <source>
        <dbReference type="SAM" id="MobiDB-lite"/>
    </source>
</evidence>
<dbReference type="AlphaFoldDB" id="A0A4E0R136"/>
<dbReference type="EMBL" id="JXXN02005798">
    <property type="protein sequence ID" value="THD19706.1"/>
    <property type="molecule type" value="Genomic_DNA"/>
</dbReference>
<sequence length="431" mass="48781">MGKCMRLLQVQTYFRHGARTPLHHVRSPNTLEAFWVPELTADLPCTTYPNKIVDRCGSEVPNALENNLPLAFRLPGGLRTGELTTQGQVDAYELGKRLKQSYVDQQSFISRTFCTEEIYLRSSLIGRTLKSVRCVAAGIFGDSYKETGKTDILNIFVEPLDREYIFPNPSHCGILGKLYKEGVKEYLSLPNHLEMKRKLRVVLGVDRLIDDFRLDVCEGDCPIYFVRDDYVSRERAGFPLPPGLDLLLPEMHRLAAEELSYELLGSKREWKTNLPLVMAPVFQMIVCNMRNFENVPKFQLYSCHDSTLLLLLLGLECFDGVWPPFAADVVLELYASRSSPCPSSNDQRKPRVGDCPGETSKSPNPEPEPPISVDDLWVRVLYLGRVVPLACLWKLNSVDVELASDGYVSFSALVDHWSDALAYKPELRNTE</sequence>
<dbReference type="GO" id="GO:0016791">
    <property type="term" value="F:phosphatase activity"/>
    <property type="evidence" value="ECO:0007669"/>
    <property type="project" value="TreeGrafter"/>
</dbReference>
<comment type="caution">
    <text evidence="3">The sequence shown here is derived from an EMBL/GenBank/DDBJ whole genome shotgun (WGS) entry which is preliminary data.</text>
</comment>
<dbReference type="SUPFAM" id="SSF53254">
    <property type="entry name" value="Phosphoglycerate mutase-like"/>
    <property type="match status" value="1"/>
</dbReference>
<proteinExistence type="inferred from homology"/>
<dbReference type="Proteomes" id="UP000230066">
    <property type="component" value="Unassembled WGS sequence"/>
</dbReference>